<evidence type="ECO:0000313" key="7">
    <source>
        <dbReference type="EMBL" id="GFT41840.1"/>
    </source>
</evidence>
<dbReference type="GO" id="GO:0005737">
    <property type="term" value="C:cytoplasm"/>
    <property type="evidence" value="ECO:0007669"/>
    <property type="project" value="TreeGrafter"/>
</dbReference>
<dbReference type="PROSITE" id="PS51157">
    <property type="entry name" value="ZF_UBR"/>
    <property type="match status" value="1"/>
</dbReference>
<dbReference type="Gene3D" id="3.30.40.10">
    <property type="entry name" value="Zinc/RING finger domain, C3HC4 (zinc finger)"/>
    <property type="match status" value="1"/>
</dbReference>
<dbReference type="InterPro" id="IPR003126">
    <property type="entry name" value="Znf_UBR"/>
</dbReference>
<keyword evidence="2" id="KW-0863">Zinc-finger</keyword>
<dbReference type="CDD" id="cd19677">
    <property type="entry name" value="UBR-box_UBR7"/>
    <property type="match status" value="1"/>
</dbReference>
<evidence type="ECO:0000256" key="3">
    <source>
        <dbReference type="ARBA" id="ARBA00022833"/>
    </source>
</evidence>
<name>A0A8X6NYH9_NEPPI</name>
<dbReference type="EMBL" id="BMAW01059237">
    <property type="protein sequence ID" value="GFT20171.1"/>
    <property type="molecule type" value="Genomic_DNA"/>
</dbReference>
<evidence type="ECO:0000256" key="2">
    <source>
        <dbReference type="ARBA" id="ARBA00022771"/>
    </source>
</evidence>
<evidence type="ECO:0000313" key="8">
    <source>
        <dbReference type="Proteomes" id="UP000887013"/>
    </source>
</evidence>
<feature type="domain" description="UBR-type" evidence="5">
    <location>
        <begin position="40"/>
        <end position="110"/>
    </location>
</feature>
<dbReference type="InterPro" id="IPR013083">
    <property type="entry name" value="Znf_RING/FYVE/PHD"/>
</dbReference>
<accession>A0A8X6NYH9</accession>
<keyword evidence="3" id="KW-0862">Zinc</keyword>
<dbReference type="OrthoDB" id="10262564at2759"/>
<dbReference type="CDD" id="cd15542">
    <property type="entry name" value="PHD_UBR7"/>
    <property type="match status" value="1"/>
</dbReference>
<evidence type="ECO:0000256" key="1">
    <source>
        <dbReference type="ARBA" id="ARBA00022723"/>
    </source>
</evidence>
<dbReference type="PANTHER" id="PTHR13513:SF9">
    <property type="entry name" value="E3 UBIQUITIN-PROTEIN LIGASE UBR7-RELATED"/>
    <property type="match status" value="1"/>
</dbReference>
<reference evidence="7" key="1">
    <citation type="submission" date="2020-08" db="EMBL/GenBank/DDBJ databases">
        <title>Multicomponent nature underlies the extraordinary mechanical properties of spider dragline silk.</title>
        <authorList>
            <person name="Kono N."/>
            <person name="Nakamura H."/>
            <person name="Mori M."/>
            <person name="Yoshida Y."/>
            <person name="Ohtoshi R."/>
            <person name="Malay A.D."/>
            <person name="Moran D.A.P."/>
            <person name="Tomita M."/>
            <person name="Numata K."/>
            <person name="Arakawa K."/>
        </authorList>
    </citation>
    <scope>NUCLEOTIDE SEQUENCE</scope>
</reference>
<keyword evidence="8" id="KW-1185">Reference proteome</keyword>
<organism evidence="7 8">
    <name type="scientific">Nephila pilipes</name>
    <name type="common">Giant wood spider</name>
    <name type="synonym">Nephila maculata</name>
    <dbReference type="NCBI Taxonomy" id="299642"/>
    <lineage>
        <taxon>Eukaryota</taxon>
        <taxon>Metazoa</taxon>
        <taxon>Ecdysozoa</taxon>
        <taxon>Arthropoda</taxon>
        <taxon>Chelicerata</taxon>
        <taxon>Arachnida</taxon>
        <taxon>Araneae</taxon>
        <taxon>Araneomorphae</taxon>
        <taxon>Entelegynae</taxon>
        <taxon>Araneoidea</taxon>
        <taxon>Nephilidae</taxon>
        <taxon>Nephila</taxon>
    </lineage>
</organism>
<evidence type="ECO:0000259" key="5">
    <source>
        <dbReference type="PROSITE" id="PS51157"/>
    </source>
</evidence>
<protein>
    <submittedName>
        <fullName evidence="7">Putative E3 ubiquitin-protein ligase UBR7</fullName>
    </submittedName>
</protein>
<dbReference type="Pfam" id="PF02207">
    <property type="entry name" value="zf-UBR"/>
    <property type="match status" value="1"/>
</dbReference>
<dbReference type="EMBL" id="BMAW01015072">
    <property type="protein sequence ID" value="GFT41840.1"/>
    <property type="molecule type" value="Genomic_DNA"/>
</dbReference>
<dbReference type="GO" id="GO:0008270">
    <property type="term" value="F:zinc ion binding"/>
    <property type="evidence" value="ECO:0007669"/>
    <property type="project" value="UniProtKB-KW"/>
</dbReference>
<dbReference type="AlphaFoldDB" id="A0A8X6NYH9"/>
<dbReference type="GO" id="GO:0061630">
    <property type="term" value="F:ubiquitin protein ligase activity"/>
    <property type="evidence" value="ECO:0007669"/>
    <property type="project" value="InterPro"/>
</dbReference>
<feature type="zinc finger region" description="UBR-type" evidence="4">
    <location>
        <begin position="40"/>
        <end position="110"/>
    </location>
</feature>
<dbReference type="SUPFAM" id="SSF57903">
    <property type="entry name" value="FYVE/PHD zinc finger"/>
    <property type="match status" value="1"/>
</dbReference>
<dbReference type="SMART" id="SM00396">
    <property type="entry name" value="ZnF_UBR1"/>
    <property type="match status" value="1"/>
</dbReference>
<dbReference type="PANTHER" id="PTHR13513">
    <property type="entry name" value="E3 UBIQUITIN-PROTEIN LIGASE UBR7"/>
    <property type="match status" value="1"/>
</dbReference>
<dbReference type="InterPro" id="IPR047506">
    <property type="entry name" value="UBR7-like_UBR-box"/>
</dbReference>
<comment type="caution">
    <text evidence="7">The sequence shown here is derived from an EMBL/GenBank/DDBJ whole genome shotgun (WGS) entry which is preliminary data.</text>
</comment>
<keyword evidence="1" id="KW-0479">Metal-binding</keyword>
<dbReference type="InterPro" id="IPR040204">
    <property type="entry name" value="UBR7"/>
</dbReference>
<dbReference type="InterPro" id="IPR011011">
    <property type="entry name" value="Znf_FYVE_PHD"/>
</dbReference>
<evidence type="ECO:0000256" key="4">
    <source>
        <dbReference type="PROSITE-ProRule" id="PRU00508"/>
    </source>
</evidence>
<gene>
    <name evidence="7" type="primary">Ubr7</name>
    <name evidence="6" type="ORF">NPIL_388671</name>
    <name evidence="7" type="ORF">NPIL_502101</name>
</gene>
<proteinExistence type="predicted"/>
<dbReference type="Proteomes" id="UP000887013">
    <property type="component" value="Unassembled WGS sequence"/>
</dbReference>
<sequence length="457" mass="51458">MAATTPNSEEDTELTMCDVLQEEQELEEDANAVLGGSDDTNCSYDKGYVLRQALYACTTCCAGGDAGVCLACCYACHDGHDIIELYTKRNFRCDCGNSKFNGKNCTLRPNKDLVNSKNKYNHNFKGLYCSCIRPYPDLEDSVSDEMIQCIFCEDWYHGRHIGVFEIPDDYFEMICYKCMDANKFLYSYAKNYSVKTDSSPGKKAKADFASVAVKDSLKLEQLSTSNGHISNEVTVKNEDEEIDVVKMEPVAMNGSLSPTVEVKKCDMKTEPGSSHCVELTSSTSSGKTEMQLTETLAEKKMEAPIKNDCNGTSIERGQQCILQGIDADKDVTGGSIFWPENWRNELCRCPNCMSMYGMLKCEFLLNPDDTIQAYEEQGKGRSKESQYDQGLSALGRLDRVRQMEAVRAYTNMKGELKEYLKEFADNKRTVCESDIKEFFERMAKKQKLNNGVPHFCR</sequence>
<evidence type="ECO:0000313" key="6">
    <source>
        <dbReference type="EMBL" id="GFT20171.1"/>
    </source>
</evidence>